<keyword evidence="10" id="KW-1035">Host cytoplasm</keyword>
<proteinExistence type="inferred from homology"/>
<evidence type="ECO:0000256" key="2">
    <source>
        <dbReference type="ARBA" id="ARBA00005505"/>
    </source>
</evidence>
<keyword evidence="15" id="KW-1185">Reference proteome</keyword>
<comment type="catalytic activity">
    <reaction evidence="12">
        <text>L-seryl-[protein] + ATP = O-phospho-L-seryl-[protein] + ADP + H(+)</text>
        <dbReference type="Rhea" id="RHEA:17989"/>
        <dbReference type="Rhea" id="RHEA-COMP:9863"/>
        <dbReference type="Rhea" id="RHEA-COMP:11604"/>
        <dbReference type="ChEBI" id="CHEBI:15378"/>
        <dbReference type="ChEBI" id="CHEBI:29999"/>
        <dbReference type="ChEBI" id="CHEBI:30616"/>
        <dbReference type="ChEBI" id="CHEBI:83421"/>
        <dbReference type="ChEBI" id="CHEBI:456216"/>
        <dbReference type="EC" id="2.7.11.1"/>
    </reaction>
</comment>
<dbReference type="InterPro" id="IPR051138">
    <property type="entry name" value="PIM_Ser/Thr_kinase"/>
</dbReference>
<dbReference type="Pfam" id="PF00069">
    <property type="entry name" value="Pkinase"/>
    <property type="match status" value="1"/>
</dbReference>
<reference evidence="14" key="1">
    <citation type="journal article" date="2021" name="Cell">
        <title>Tracing the genetic footprints of vertebrate landing in non-teleost ray-finned fishes.</title>
        <authorList>
            <person name="Bi X."/>
            <person name="Wang K."/>
            <person name="Yang L."/>
            <person name="Pan H."/>
            <person name="Jiang H."/>
            <person name="Wei Q."/>
            <person name="Fang M."/>
            <person name="Yu H."/>
            <person name="Zhu C."/>
            <person name="Cai Y."/>
            <person name="He Y."/>
            <person name="Gan X."/>
            <person name="Zeng H."/>
            <person name="Yu D."/>
            <person name="Zhu Y."/>
            <person name="Jiang H."/>
            <person name="Qiu Q."/>
            <person name="Yang H."/>
            <person name="Zhang Y.E."/>
            <person name="Wang W."/>
            <person name="Zhu M."/>
            <person name="He S."/>
            <person name="Zhang G."/>
        </authorList>
    </citation>
    <scope>NUCLEOTIDE SEQUENCE</scope>
    <source>
        <strain evidence="14">Bchr_001</strain>
    </source>
</reference>
<dbReference type="Proteomes" id="UP001166052">
    <property type="component" value="Unassembled WGS sequence"/>
</dbReference>
<dbReference type="PANTHER" id="PTHR22984:SF25">
    <property type="entry name" value="PROTEIN KINASE DOMAIN-CONTAINING PROTEIN"/>
    <property type="match status" value="1"/>
</dbReference>
<accession>A0ABS2Z214</accession>
<keyword evidence="8 14" id="KW-0418">Kinase</keyword>
<sequence length="189" mass="21399">MVEQMPLTESWPFVDMGEEEHHDQRWPVACKKALGQGRAIAIYFPDIDSGQKAMNVVEKQLTDNGVIGWHNWGWQPGEHNKVPLEIVLLQRACAKPSCKSVIQMFGCFFGCYRTFIVMELLDSTMSLQDFIKMGPMKKPRAERAFGQIVQAVLHSHSRGVFHNDLKAGNILYQTTTGQIKLGIDFAMET</sequence>
<evidence type="ECO:0000256" key="10">
    <source>
        <dbReference type="ARBA" id="ARBA00023200"/>
    </source>
</evidence>
<gene>
    <name evidence="14" type="primary">Pim3_0</name>
    <name evidence="14" type="ORF">GTO92_0015494</name>
</gene>
<evidence type="ECO:0000259" key="13">
    <source>
        <dbReference type="PROSITE" id="PS50011"/>
    </source>
</evidence>
<keyword evidence="7" id="KW-0547">Nucleotide-binding</keyword>
<evidence type="ECO:0000313" key="14">
    <source>
        <dbReference type="EMBL" id="MBN3293079.1"/>
    </source>
</evidence>
<organism evidence="14 15">
    <name type="scientific">Polypterus senegalus</name>
    <name type="common">Senegal bichir</name>
    <dbReference type="NCBI Taxonomy" id="55291"/>
    <lineage>
        <taxon>Eukaryota</taxon>
        <taxon>Metazoa</taxon>
        <taxon>Chordata</taxon>
        <taxon>Craniata</taxon>
        <taxon>Vertebrata</taxon>
        <taxon>Euteleostomi</taxon>
        <taxon>Actinopterygii</taxon>
        <taxon>Polypteriformes</taxon>
        <taxon>Polypteridae</taxon>
        <taxon>Polypterus</taxon>
    </lineage>
</organism>
<evidence type="ECO:0000256" key="5">
    <source>
        <dbReference type="ARBA" id="ARBA00022527"/>
    </source>
</evidence>
<evidence type="ECO:0000256" key="1">
    <source>
        <dbReference type="ARBA" id="ARBA00004192"/>
    </source>
</evidence>
<evidence type="ECO:0000256" key="11">
    <source>
        <dbReference type="ARBA" id="ARBA00047899"/>
    </source>
</evidence>
<evidence type="ECO:0000256" key="12">
    <source>
        <dbReference type="ARBA" id="ARBA00048679"/>
    </source>
</evidence>
<dbReference type="GO" id="GO:0016301">
    <property type="term" value="F:kinase activity"/>
    <property type="evidence" value="ECO:0007669"/>
    <property type="project" value="UniProtKB-KW"/>
</dbReference>
<feature type="domain" description="Protein kinase" evidence="13">
    <location>
        <begin position="28"/>
        <end position="189"/>
    </location>
</feature>
<dbReference type="PROSITE" id="PS50011">
    <property type="entry name" value="PROTEIN_KINASE_DOM"/>
    <property type="match status" value="1"/>
</dbReference>
<dbReference type="EMBL" id="JAAWVN010019811">
    <property type="protein sequence ID" value="MBN3293079.1"/>
    <property type="molecule type" value="Genomic_DNA"/>
</dbReference>
<comment type="caution">
    <text evidence="14">The sequence shown here is derived from an EMBL/GenBank/DDBJ whole genome shotgun (WGS) entry which is preliminary data.</text>
</comment>
<evidence type="ECO:0000256" key="7">
    <source>
        <dbReference type="ARBA" id="ARBA00022741"/>
    </source>
</evidence>
<dbReference type="PROSITE" id="PS00108">
    <property type="entry name" value="PROTEIN_KINASE_ST"/>
    <property type="match status" value="1"/>
</dbReference>
<comment type="catalytic activity">
    <reaction evidence="11">
        <text>L-threonyl-[protein] + ATP = O-phospho-L-threonyl-[protein] + ADP + H(+)</text>
        <dbReference type="Rhea" id="RHEA:46608"/>
        <dbReference type="Rhea" id="RHEA-COMP:11060"/>
        <dbReference type="Rhea" id="RHEA-COMP:11605"/>
        <dbReference type="ChEBI" id="CHEBI:15378"/>
        <dbReference type="ChEBI" id="CHEBI:30013"/>
        <dbReference type="ChEBI" id="CHEBI:30616"/>
        <dbReference type="ChEBI" id="CHEBI:61977"/>
        <dbReference type="ChEBI" id="CHEBI:456216"/>
        <dbReference type="EC" id="2.7.11.1"/>
    </reaction>
</comment>
<protein>
    <recommendedName>
        <fullName evidence="4">Serine/threonine-protein kinase 1</fullName>
        <ecNumber evidence="3">2.7.11.1</ecNumber>
    </recommendedName>
</protein>
<dbReference type="EC" id="2.7.11.1" evidence="3"/>
<evidence type="ECO:0000313" key="15">
    <source>
        <dbReference type="Proteomes" id="UP001166052"/>
    </source>
</evidence>
<dbReference type="InterPro" id="IPR000719">
    <property type="entry name" value="Prot_kinase_dom"/>
</dbReference>
<dbReference type="Gene3D" id="3.30.200.20">
    <property type="entry name" value="Phosphorylase Kinase, domain 1"/>
    <property type="match status" value="1"/>
</dbReference>
<evidence type="ECO:0000256" key="3">
    <source>
        <dbReference type="ARBA" id="ARBA00012513"/>
    </source>
</evidence>
<keyword evidence="6" id="KW-0808">Transferase</keyword>
<dbReference type="InterPro" id="IPR008271">
    <property type="entry name" value="Ser/Thr_kinase_AS"/>
</dbReference>
<dbReference type="InterPro" id="IPR011009">
    <property type="entry name" value="Kinase-like_dom_sf"/>
</dbReference>
<keyword evidence="9" id="KW-0067">ATP-binding</keyword>
<comment type="subcellular location">
    <subcellularLocation>
        <location evidence="1">Host cytoplasm</location>
    </subcellularLocation>
</comment>
<evidence type="ECO:0000256" key="8">
    <source>
        <dbReference type="ARBA" id="ARBA00022777"/>
    </source>
</evidence>
<evidence type="ECO:0000256" key="4">
    <source>
        <dbReference type="ARBA" id="ARBA00016885"/>
    </source>
</evidence>
<feature type="non-terminal residue" evidence="14">
    <location>
        <position position="189"/>
    </location>
</feature>
<dbReference type="PANTHER" id="PTHR22984">
    <property type="entry name" value="SERINE/THREONINE-PROTEIN KINASE PIM"/>
    <property type="match status" value="1"/>
</dbReference>
<comment type="similarity">
    <text evidence="2">Belongs to the protein kinase superfamily. CAMK Ser/Thr protein kinase family. PIM subfamily.</text>
</comment>
<feature type="non-terminal residue" evidence="14">
    <location>
        <position position="1"/>
    </location>
</feature>
<name>A0ABS2Z214_POLSE</name>
<evidence type="ECO:0000256" key="6">
    <source>
        <dbReference type="ARBA" id="ARBA00022679"/>
    </source>
</evidence>
<evidence type="ECO:0000256" key="9">
    <source>
        <dbReference type="ARBA" id="ARBA00022840"/>
    </source>
</evidence>
<dbReference type="Gene3D" id="1.10.510.10">
    <property type="entry name" value="Transferase(Phosphotransferase) domain 1"/>
    <property type="match status" value="1"/>
</dbReference>
<dbReference type="SUPFAM" id="SSF56112">
    <property type="entry name" value="Protein kinase-like (PK-like)"/>
    <property type="match status" value="1"/>
</dbReference>
<keyword evidence="5" id="KW-0723">Serine/threonine-protein kinase</keyword>